<dbReference type="Proteomes" id="UP001451303">
    <property type="component" value="Unassembled WGS sequence"/>
</dbReference>
<evidence type="ECO:0000313" key="3">
    <source>
        <dbReference type="Proteomes" id="UP001451303"/>
    </source>
</evidence>
<reference evidence="2 3" key="1">
    <citation type="submission" date="2023-09" db="EMBL/GenBank/DDBJ databases">
        <title>Multi-omics analysis of a traditional fermented food reveals byproduct-associated fungal strains for waste-to-food upcycling.</title>
        <authorList>
            <consortium name="Lawrence Berkeley National Laboratory"/>
            <person name="Rekdal V.M."/>
            <person name="Villalobos-Escobedo J.M."/>
            <person name="Rodriguez-Valeron N."/>
            <person name="Garcia M.O."/>
            <person name="Vasquez D.P."/>
            <person name="Damayanti I."/>
            <person name="Sorensen P.M."/>
            <person name="Baidoo E.E."/>
            <person name="De Carvalho A.C."/>
            <person name="Riley R."/>
            <person name="Lipzen A."/>
            <person name="He G."/>
            <person name="Yan M."/>
            <person name="Haridas S."/>
            <person name="Daum C."/>
            <person name="Yoshinaga Y."/>
            <person name="Ng V."/>
            <person name="Grigoriev I.V."/>
            <person name="Munk R."/>
            <person name="Nuraida L."/>
            <person name="Wijaya C.H."/>
            <person name="Morales P.-C."/>
            <person name="Keasling J.D."/>
        </authorList>
    </citation>
    <scope>NUCLEOTIDE SEQUENCE [LARGE SCALE GENOMIC DNA]</scope>
    <source>
        <strain evidence="2 3">FGSC 2613</strain>
    </source>
</reference>
<evidence type="ECO:0008006" key="4">
    <source>
        <dbReference type="Google" id="ProtNLM"/>
    </source>
</evidence>
<sequence>MTPLNLLVGKDITTNTFLQALKVVTSPAFKGHSLGTLLNFHRRYVCLNVRIYGISVTISHNFHRSPTSPDVKLENNKHHRTKYGPPALVPSALDKRPTQAQLAEPSLAPLRQRHSSFED</sequence>
<organism evidence="2 3">
    <name type="scientific">Neurospora intermedia</name>
    <dbReference type="NCBI Taxonomy" id="5142"/>
    <lineage>
        <taxon>Eukaryota</taxon>
        <taxon>Fungi</taxon>
        <taxon>Dikarya</taxon>
        <taxon>Ascomycota</taxon>
        <taxon>Pezizomycotina</taxon>
        <taxon>Sordariomycetes</taxon>
        <taxon>Sordariomycetidae</taxon>
        <taxon>Sordariales</taxon>
        <taxon>Sordariaceae</taxon>
        <taxon>Neurospora</taxon>
    </lineage>
</organism>
<proteinExistence type="predicted"/>
<gene>
    <name evidence="2" type="ORF">QR685DRAFT_567845</name>
</gene>
<comment type="caution">
    <text evidence="2">The sequence shown here is derived from an EMBL/GenBank/DDBJ whole genome shotgun (WGS) entry which is preliminary data.</text>
</comment>
<dbReference type="EMBL" id="JAVLET010000001">
    <property type="protein sequence ID" value="KAL0474969.1"/>
    <property type="molecule type" value="Genomic_DNA"/>
</dbReference>
<keyword evidence="3" id="KW-1185">Reference proteome</keyword>
<accession>A0ABR3DQN5</accession>
<protein>
    <recommendedName>
        <fullName evidence="4">Questionable protein</fullName>
    </recommendedName>
</protein>
<feature type="region of interest" description="Disordered" evidence="1">
    <location>
        <begin position="65"/>
        <end position="119"/>
    </location>
</feature>
<evidence type="ECO:0000313" key="2">
    <source>
        <dbReference type="EMBL" id="KAL0474969.1"/>
    </source>
</evidence>
<name>A0ABR3DQN5_NEUIN</name>
<evidence type="ECO:0000256" key="1">
    <source>
        <dbReference type="SAM" id="MobiDB-lite"/>
    </source>
</evidence>